<dbReference type="RefSeq" id="WP_013655636.1">
    <property type="nucleotide sequence ID" value="NC_015275.1"/>
</dbReference>
<dbReference type="STRING" id="642492.Clole_0601"/>
<feature type="transmembrane region" description="Helical" evidence="1">
    <location>
        <begin position="41"/>
        <end position="62"/>
    </location>
</feature>
<dbReference type="PROSITE" id="PS50234">
    <property type="entry name" value="VWFA"/>
    <property type="match status" value="1"/>
</dbReference>
<keyword evidence="1" id="KW-0472">Membrane</keyword>
<dbReference type="Gene3D" id="3.40.50.410">
    <property type="entry name" value="von Willebrand factor, type A domain"/>
    <property type="match status" value="1"/>
</dbReference>
<keyword evidence="1" id="KW-1133">Transmembrane helix</keyword>
<keyword evidence="1" id="KW-0812">Transmembrane</keyword>
<dbReference type="KEGG" id="cle:Clole_0601"/>
<proteinExistence type="predicted"/>
<dbReference type="InterPro" id="IPR002035">
    <property type="entry name" value="VWF_A"/>
</dbReference>
<evidence type="ECO:0000313" key="4">
    <source>
        <dbReference type="Proteomes" id="UP000008467"/>
    </source>
</evidence>
<feature type="transmembrane region" description="Helical" evidence="1">
    <location>
        <begin position="340"/>
        <end position="363"/>
    </location>
</feature>
<feature type="transmembrane region" description="Helical" evidence="1">
    <location>
        <begin position="6"/>
        <end position="29"/>
    </location>
</feature>
<dbReference type="CDD" id="cd00198">
    <property type="entry name" value="vWFA"/>
    <property type="match status" value="1"/>
</dbReference>
<evidence type="ECO:0000256" key="1">
    <source>
        <dbReference type="SAM" id="Phobius"/>
    </source>
</evidence>
<dbReference type="HOGENOM" id="CLU_640438_0_0_9"/>
<dbReference type="InterPro" id="IPR036465">
    <property type="entry name" value="vWFA_dom_sf"/>
</dbReference>
<keyword evidence="4" id="KW-1185">Reference proteome</keyword>
<organism evidence="3 4">
    <name type="scientific">Cellulosilyticum lentocellum (strain ATCC 49066 / DSM 5427 / NCIMB 11756 / RHM5)</name>
    <name type="common">Clostridium lentocellum</name>
    <dbReference type="NCBI Taxonomy" id="642492"/>
    <lineage>
        <taxon>Bacteria</taxon>
        <taxon>Bacillati</taxon>
        <taxon>Bacillota</taxon>
        <taxon>Clostridia</taxon>
        <taxon>Lachnospirales</taxon>
        <taxon>Cellulosilyticaceae</taxon>
        <taxon>Cellulosilyticum</taxon>
    </lineage>
</organism>
<reference evidence="3 4" key="1">
    <citation type="journal article" date="2011" name="J. Bacteriol.">
        <title>Complete genome sequence of the cellulose-degrading bacterium Cellulosilyticum lentocellum.</title>
        <authorList>
            <consortium name="US DOE Joint Genome Institute"/>
            <person name="Miller D.A."/>
            <person name="Suen G."/>
            <person name="Bruce D."/>
            <person name="Copeland A."/>
            <person name="Cheng J.F."/>
            <person name="Detter C."/>
            <person name="Goodwin L.A."/>
            <person name="Han C.S."/>
            <person name="Hauser L.J."/>
            <person name="Land M.L."/>
            <person name="Lapidus A."/>
            <person name="Lucas S."/>
            <person name="Meincke L."/>
            <person name="Pitluck S."/>
            <person name="Tapia R."/>
            <person name="Teshima H."/>
            <person name="Woyke T."/>
            <person name="Fox B.G."/>
            <person name="Angert E.R."/>
            <person name="Currie C.R."/>
        </authorList>
    </citation>
    <scope>NUCLEOTIDE SEQUENCE [LARGE SCALE GENOMIC DNA]</scope>
    <source>
        <strain evidence="4">ATCC 49066 / DSM 5427 / NCIMB 11756 / RHM5</strain>
    </source>
</reference>
<dbReference type="SUPFAM" id="SSF53300">
    <property type="entry name" value="vWA-like"/>
    <property type="match status" value="1"/>
</dbReference>
<feature type="transmembrane region" description="Helical" evidence="1">
    <location>
        <begin position="82"/>
        <end position="103"/>
    </location>
</feature>
<feature type="domain" description="VWFA" evidence="2">
    <location>
        <begin position="114"/>
        <end position="290"/>
    </location>
</feature>
<accession>F2JMZ3</accession>
<sequence>MGSKRFSITAVALSIIGSLLAFVVGELLLHLGEEWPAYLRMGLYFGVGAMFVAALLLLSQWLSPQLIGYRWKQQYFKTSLKLFIPTTLLMLGLGGGLFQFLYGMNVNKEKAFKDIVIAIDTSGSMEQSDPNGERFKATSSLIDNLEGNRRIAFMTFDDSPILQFDFMEATTKEQKEVVKAKIASYQQNDDGQTGVRDMINEAYELIQNNSKNHSGSLIMISDGAPSDDSASNIPALVSNYVQNNIPIYTIGMMYGDNSAEQYLIDIANLTGGQHYSTSDTTMIAGAFGQIRYDEGKRELMTERSDEKAEVTLYMVLRVGFLTILAFLMALALGIMFDNRFLAKGLMIGGTLGGLMGGIVVEMLFKQGTTPYMVRLGYWLMFGLCLATFTGLITFKDSYHGTREA</sequence>
<evidence type="ECO:0000259" key="2">
    <source>
        <dbReference type="PROSITE" id="PS50234"/>
    </source>
</evidence>
<dbReference type="InterPro" id="IPR051266">
    <property type="entry name" value="CLCR"/>
</dbReference>
<dbReference type="Pfam" id="PF00092">
    <property type="entry name" value="VWA"/>
    <property type="match status" value="1"/>
</dbReference>
<name>F2JMZ3_CELLD</name>
<dbReference type="SMART" id="SM00327">
    <property type="entry name" value="VWA"/>
    <property type="match status" value="1"/>
</dbReference>
<feature type="transmembrane region" description="Helical" evidence="1">
    <location>
        <begin position="375"/>
        <end position="394"/>
    </location>
</feature>
<dbReference type="AlphaFoldDB" id="F2JMZ3"/>
<dbReference type="eggNOG" id="COG2304">
    <property type="taxonomic scope" value="Bacteria"/>
</dbReference>
<feature type="transmembrane region" description="Helical" evidence="1">
    <location>
        <begin position="310"/>
        <end position="334"/>
    </location>
</feature>
<dbReference type="Proteomes" id="UP000008467">
    <property type="component" value="Chromosome"/>
</dbReference>
<dbReference type="PANTHER" id="PTHR10579">
    <property type="entry name" value="CALCIUM-ACTIVATED CHLORIDE CHANNEL REGULATOR"/>
    <property type="match status" value="1"/>
</dbReference>
<evidence type="ECO:0000313" key="3">
    <source>
        <dbReference type="EMBL" id="ADZ82335.1"/>
    </source>
</evidence>
<protein>
    <submittedName>
        <fullName evidence="3">von Willebrand factor type A</fullName>
    </submittedName>
</protein>
<gene>
    <name evidence="3" type="ordered locus">Clole_0601</name>
</gene>
<dbReference type="EMBL" id="CP002582">
    <property type="protein sequence ID" value="ADZ82335.1"/>
    <property type="molecule type" value="Genomic_DNA"/>
</dbReference>
<dbReference type="PANTHER" id="PTHR10579:SF43">
    <property type="entry name" value="ZINC FINGER (C3HC4-TYPE RING FINGER) FAMILY PROTEIN"/>
    <property type="match status" value="1"/>
</dbReference>